<name>A0A7V5RQ60_CALAY</name>
<reference evidence="2" key="1">
    <citation type="journal article" date="2020" name="mSystems">
        <title>Genome- and Community-Level Interaction Insights into Carbon Utilization and Element Cycling Functions of Hydrothermarchaeota in Hydrothermal Sediment.</title>
        <authorList>
            <person name="Zhou Z."/>
            <person name="Liu Y."/>
            <person name="Xu W."/>
            <person name="Pan J."/>
            <person name="Luo Z.H."/>
            <person name="Li M."/>
        </authorList>
    </citation>
    <scope>NUCLEOTIDE SEQUENCE [LARGE SCALE GENOMIC DNA]</scope>
    <source>
        <strain evidence="2">HyVt-460</strain>
    </source>
</reference>
<evidence type="ECO:0000259" key="1">
    <source>
        <dbReference type="Pfam" id="PF00534"/>
    </source>
</evidence>
<dbReference type="AlphaFoldDB" id="A0A7V5RQ60"/>
<dbReference type="Gene3D" id="3.40.50.2000">
    <property type="entry name" value="Glycogen Phosphorylase B"/>
    <property type="match status" value="2"/>
</dbReference>
<dbReference type="PANTHER" id="PTHR12526">
    <property type="entry name" value="GLYCOSYLTRANSFERASE"/>
    <property type="match status" value="1"/>
</dbReference>
<protein>
    <submittedName>
        <fullName evidence="2">Glycosyltransferase</fullName>
    </submittedName>
</protein>
<organism evidence="2">
    <name type="scientific">Caldithrix abyssi</name>
    <dbReference type="NCBI Taxonomy" id="187145"/>
    <lineage>
        <taxon>Bacteria</taxon>
        <taxon>Pseudomonadati</taxon>
        <taxon>Calditrichota</taxon>
        <taxon>Calditrichia</taxon>
        <taxon>Calditrichales</taxon>
        <taxon>Calditrichaceae</taxon>
        <taxon>Caldithrix</taxon>
    </lineage>
</organism>
<comment type="caution">
    <text evidence="2">The sequence shown here is derived from an EMBL/GenBank/DDBJ whole genome shotgun (WGS) entry which is preliminary data.</text>
</comment>
<dbReference type="Proteomes" id="UP000885771">
    <property type="component" value="Unassembled WGS sequence"/>
</dbReference>
<dbReference type="Pfam" id="PF00534">
    <property type="entry name" value="Glycos_transf_1"/>
    <property type="match status" value="1"/>
</dbReference>
<sequence length="352" mass="39662">MHILFLNSARRWGGNEKWTLMAAGALGEQERATVAWRADEIGRRLPSHIGSLRLPFVSEADVVTLGRLYRFVQREKVDIIVSTKRKDYVTGALLSLLTGARHFVRLGIVRPLPDTLINRFIFKRHCAGIIVNAARIKEELTRGAFIGESRVHVVYNGVDFGALERAAEKPAEKPFPFMLAASGLLIPRKGFDVVLEGFKKWMDDGRKKEAGLWILGDGPEAQRLRDQGREYGLEKHLFFCGYQTNPYAYYAAADVFVLLSDNEGISNALLEAMYLRCAAVTTRAGGAEQVIVSGEEGWLIERDSDALSAVLARIYDDRELSAGLRQRGREKVREIFSMEKMKNTLLRIFREN</sequence>
<gene>
    <name evidence="2" type="ORF">ENJ15_05410</name>
</gene>
<feature type="domain" description="Glycosyl transferase family 1" evidence="1">
    <location>
        <begin position="175"/>
        <end position="330"/>
    </location>
</feature>
<dbReference type="SUPFAM" id="SSF53756">
    <property type="entry name" value="UDP-Glycosyltransferase/glycogen phosphorylase"/>
    <property type="match status" value="1"/>
</dbReference>
<dbReference type="InterPro" id="IPR001296">
    <property type="entry name" value="Glyco_trans_1"/>
</dbReference>
<accession>A0A7V5RQ60</accession>
<dbReference type="GO" id="GO:0016757">
    <property type="term" value="F:glycosyltransferase activity"/>
    <property type="evidence" value="ECO:0007669"/>
    <property type="project" value="InterPro"/>
</dbReference>
<proteinExistence type="predicted"/>
<evidence type="ECO:0000313" key="2">
    <source>
        <dbReference type="EMBL" id="HHM02432.1"/>
    </source>
</evidence>
<dbReference type="EMBL" id="DRLI01000206">
    <property type="protein sequence ID" value="HHM02432.1"/>
    <property type="molecule type" value="Genomic_DNA"/>
</dbReference>
<dbReference type="CDD" id="cd03811">
    <property type="entry name" value="GT4_GT28_WabH-like"/>
    <property type="match status" value="1"/>
</dbReference>